<gene>
    <name evidence="17" type="ORF">P5673_002318</name>
</gene>
<dbReference type="Gene3D" id="3.40.50.10190">
    <property type="entry name" value="BRCT domain"/>
    <property type="match status" value="9"/>
</dbReference>
<comment type="caution">
    <text evidence="17">The sequence shown here is derived from an EMBL/GenBank/DDBJ whole genome shotgun (WGS) entry which is preliminary data.</text>
</comment>
<feature type="compositionally biased region" description="Basic and acidic residues" evidence="15">
    <location>
        <begin position="1603"/>
        <end position="1616"/>
    </location>
</feature>
<comment type="similarity">
    <text evidence="14">Belongs to the TOPBP1 family.</text>
</comment>
<dbReference type="PANTHER" id="PTHR13561:SF20">
    <property type="entry name" value="DNA TOPOISOMERASE 2-BINDING PROTEIN 1"/>
    <property type="match status" value="1"/>
</dbReference>
<evidence type="ECO:0000256" key="12">
    <source>
        <dbReference type="ARBA" id="ARBA00023212"/>
    </source>
</evidence>
<dbReference type="SMART" id="SM00292">
    <property type="entry name" value="BRCT"/>
    <property type="match status" value="8"/>
</dbReference>
<reference evidence="17" key="1">
    <citation type="journal article" date="2023" name="G3 (Bethesda)">
        <title>Whole genome assembly and annotation of the endangered Caribbean coral Acropora cervicornis.</title>
        <authorList>
            <person name="Selwyn J.D."/>
            <person name="Vollmer S.V."/>
        </authorList>
    </citation>
    <scope>NUCLEOTIDE SEQUENCE</scope>
    <source>
        <strain evidence="17">K2</strain>
    </source>
</reference>
<feature type="domain" description="BRCT" evidence="16">
    <location>
        <begin position="100"/>
        <end position="176"/>
    </location>
</feature>
<feature type="region of interest" description="Disordered" evidence="15">
    <location>
        <begin position="771"/>
        <end position="825"/>
    </location>
</feature>
<feature type="compositionally biased region" description="Low complexity" evidence="15">
    <location>
        <begin position="1311"/>
        <end position="1327"/>
    </location>
</feature>
<keyword evidence="7" id="KW-0597">Phosphoprotein</keyword>
<dbReference type="GO" id="GO:0006281">
    <property type="term" value="P:DNA repair"/>
    <property type="evidence" value="ECO:0007669"/>
    <property type="project" value="UniProtKB-KW"/>
</dbReference>
<feature type="compositionally biased region" description="Basic and acidic residues" evidence="15">
    <location>
        <begin position="1277"/>
        <end position="1307"/>
    </location>
</feature>
<feature type="domain" description="BRCT" evidence="16">
    <location>
        <begin position="951"/>
        <end position="1042"/>
    </location>
</feature>
<keyword evidence="5" id="KW-0158">Chromosome</keyword>
<dbReference type="GO" id="GO:0005694">
    <property type="term" value="C:chromosome"/>
    <property type="evidence" value="ECO:0007669"/>
    <property type="project" value="UniProtKB-SubCell"/>
</dbReference>
<dbReference type="GO" id="GO:0007095">
    <property type="term" value="P:mitotic G2 DNA damage checkpoint signaling"/>
    <property type="evidence" value="ECO:0007669"/>
    <property type="project" value="TreeGrafter"/>
</dbReference>
<feature type="domain" description="BRCT" evidence="16">
    <location>
        <begin position="195"/>
        <end position="284"/>
    </location>
</feature>
<dbReference type="CDD" id="cd17718">
    <property type="entry name" value="BRCT_TopBP1_rpt3"/>
    <property type="match status" value="1"/>
</dbReference>
<evidence type="ECO:0000256" key="5">
    <source>
        <dbReference type="ARBA" id="ARBA00022454"/>
    </source>
</evidence>
<dbReference type="PROSITE" id="PS50172">
    <property type="entry name" value="BRCT"/>
    <property type="match status" value="6"/>
</dbReference>
<feature type="region of interest" description="Disordered" evidence="15">
    <location>
        <begin position="1589"/>
        <end position="1616"/>
    </location>
</feature>
<feature type="region of interest" description="Disordered" evidence="15">
    <location>
        <begin position="1093"/>
        <end position="1127"/>
    </location>
</feature>
<feature type="compositionally biased region" description="Basic and acidic residues" evidence="15">
    <location>
        <begin position="924"/>
        <end position="948"/>
    </location>
</feature>
<dbReference type="InterPro" id="IPR049936">
    <property type="entry name" value="TopBP1_BRCT_8"/>
</dbReference>
<evidence type="ECO:0000256" key="3">
    <source>
        <dbReference type="ARBA" id="ARBA00004300"/>
    </source>
</evidence>
<evidence type="ECO:0000256" key="4">
    <source>
        <dbReference type="ARBA" id="ARBA00004647"/>
    </source>
</evidence>
<feature type="region of interest" description="Disordered" evidence="15">
    <location>
        <begin position="1152"/>
        <end position="1332"/>
    </location>
</feature>
<keyword evidence="6" id="KW-0963">Cytoplasm</keyword>
<dbReference type="GO" id="GO:0005813">
    <property type="term" value="C:centrosome"/>
    <property type="evidence" value="ECO:0007669"/>
    <property type="project" value="UniProtKB-SubCell"/>
</dbReference>
<dbReference type="FunFam" id="3.40.50.10190:FF:000010">
    <property type="entry name" value="DNA topoisomerase II binding protein 1"/>
    <property type="match status" value="1"/>
</dbReference>
<comment type="subcellular location">
    <subcellularLocation>
        <location evidence="2">Chromosome</location>
    </subcellularLocation>
    <subcellularLocation>
        <location evidence="3">Cytoplasm</location>
        <location evidence="3">Cytoskeleton</location>
        <location evidence="3">Microtubule organizing center</location>
        <location evidence="3">Centrosome</location>
    </subcellularLocation>
    <subcellularLocation>
        <location evidence="4">Cytoplasm</location>
        <location evidence="4">Cytoskeleton</location>
        <location evidence="4">Spindle pole</location>
    </subcellularLocation>
    <subcellularLocation>
        <location evidence="1">Nucleus</location>
    </subcellularLocation>
</comment>
<feature type="region of interest" description="Disordered" evidence="15">
    <location>
        <begin position="477"/>
        <end position="529"/>
    </location>
</feature>
<dbReference type="GO" id="GO:0003677">
    <property type="term" value="F:DNA binding"/>
    <property type="evidence" value="ECO:0007669"/>
    <property type="project" value="UniProtKB-KW"/>
</dbReference>
<dbReference type="Pfam" id="PF21298">
    <property type="entry name" value="TopBP1_BRCT0"/>
    <property type="match status" value="1"/>
</dbReference>
<keyword evidence="13" id="KW-0539">Nucleus</keyword>
<dbReference type="FunFam" id="3.40.50.10190:FF:000020">
    <property type="entry name" value="DNA topoisomerase II binding protein 1"/>
    <property type="match status" value="1"/>
</dbReference>
<dbReference type="InterPro" id="IPR001357">
    <property type="entry name" value="BRCT_dom"/>
</dbReference>
<feature type="domain" description="BRCT" evidence="16">
    <location>
        <begin position="585"/>
        <end position="669"/>
    </location>
</feature>
<evidence type="ECO:0000256" key="8">
    <source>
        <dbReference type="ARBA" id="ARBA00022737"/>
    </source>
</evidence>
<dbReference type="InterPro" id="IPR059215">
    <property type="entry name" value="BRCT2_TopBP1-like"/>
</dbReference>
<evidence type="ECO:0000256" key="2">
    <source>
        <dbReference type="ARBA" id="ARBA00004286"/>
    </source>
</evidence>
<evidence type="ECO:0000256" key="14">
    <source>
        <dbReference type="ARBA" id="ARBA00061360"/>
    </source>
</evidence>
<dbReference type="SUPFAM" id="SSF52113">
    <property type="entry name" value="BRCT domain"/>
    <property type="match status" value="7"/>
</dbReference>
<evidence type="ECO:0000256" key="13">
    <source>
        <dbReference type="ARBA" id="ARBA00023242"/>
    </source>
</evidence>
<dbReference type="InterPro" id="IPR049542">
    <property type="entry name" value="TopBP1-like_BRCT0"/>
</dbReference>
<evidence type="ECO:0000256" key="7">
    <source>
        <dbReference type="ARBA" id="ARBA00022553"/>
    </source>
</evidence>
<feature type="compositionally biased region" description="Basic and acidic residues" evidence="15">
    <location>
        <begin position="1239"/>
        <end position="1248"/>
    </location>
</feature>
<feature type="compositionally biased region" description="Low complexity" evidence="15">
    <location>
        <begin position="305"/>
        <end position="322"/>
    </location>
</feature>
<evidence type="ECO:0000313" key="18">
    <source>
        <dbReference type="Proteomes" id="UP001249851"/>
    </source>
</evidence>
<evidence type="ECO:0000256" key="1">
    <source>
        <dbReference type="ARBA" id="ARBA00004123"/>
    </source>
</evidence>
<keyword evidence="12" id="KW-0206">Cytoskeleton</keyword>
<dbReference type="GO" id="GO:0005634">
    <property type="term" value="C:nucleus"/>
    <property type="evidence" value="ECO:0007669"/>
    <property type="project" value="UniProtKB-SubCell"/>
</dbReference>
<dbReference type="GO" id="GO:0000922">
    <property type="term" value="C:spindle pole"/>
    <property type="evidence" value="ECO:0007669"/>
    <property type="project" value="UniProtKB-SubCell"/>
</dbReference>
<reference evidence="17" key="2">
    <citation type="journal article" date="2023" name="Science">
        <title>Genomic signatures of disease resistance in endangered staghorn corals.</title>
        <authorList>
            <person name="Vollmer S.V."/>
            <person name="Selwyn J.D."/>
            <person name="Despard B.A."/>
            <person name="Roesel C.L."/>
        </authorList>
    </citation>
    <scope>NUCLEOTIDE SEQUENCE</scope>
    <source>
        <strain evidence="17">K2</strain>
    </source>
</reference>
<dbReference type="CDD" id="cd17728">
    <property type="entry name" value="BRCT_TopBP1_rpt8"/>
    <property type="match status" value="1"/>
</dbReference>
<evidence type="ECO:0000256" key="10">
    <source>
        <dbReference type="ARBA" id="ARBA00023125"/>
    </source>
</evidence>
<accession>A0AAD9R2T9</accession>
<evidence type="ECO:0000259" key="16">
    <source>
        <dbReference type="PROSITE" id="PS50172"/>
    </source>
</evidence>
<proteinExistence type="inferred from homology"/>
<dbReference type="CDD" id="cd18434">
    <property type="entry name" value="BRCT_TopBP1_rpt5"/>
    <property type="match status" value="1"/>
</dbReference>
<dbReference type="FunFam" id="3.40.50.10190:FF:000021">
    <property type="entry name" value="DNA topoisomerase II binding protein 1"/>
    <property type="match status" value="1"/>
</dbReference>
<evidence type="ECO:0000256" key="6">
    <source>
        <dbReference type="ARBA" id="ARBA00022490"/>
    </source>
</evidence>
<keyword evidence="11" id="KW-0234">DNA repair</keyword>
<dbReference type="Pfam" id="PF12738">
    <property type="entry name" value="PTCB-BRCT"/>
    <property type="match status" value="3"/>
</dbReference>
<keyword evidence="18" id="KW-1185">Reference proteome</keyword>
<dbReference type="CDD" id="cd17731">
    <property type="entry name" value="BRCT_TopBP1_rpt2_like"/>
    <property type="match status" value="1"/>
</dbReference>
<dbReference type="Pfam" id="PF00533">
    <property type="entry name" value="BRCT"/>
    <property type="match status" value="3"/>
</dbReference>
<feature type="compositionally biased region" description="Polar residues" evidence="15">
    <location>
        <begin position="477"/>
        <end position="499"/>
    </location>
</feature>
<evidence type="ECO:0000256" key="11">
    <source>
        <dbReference type="ARBA" id="ARBA00023204"/>
    </source>
</evidence>
<dbReference type="EMBL" id="JARQWQ010000004">
    <property type="protein sequence ID" value="KAK2572114.1"/>
    <property type="molecule type" value="Genomic_DNA"/>
</dbReference>
<dbReference type="Proteomes" id="UP001249851">
    <property type="component" value="Unassembled WGS sequence"/>
</dbReference>
<dbReference type="InterPro" id="IPR036420">
    <property type="entry name" value="BRCT_dom_sf"/>
</dbReference>
<evidence type="ECO:0000313" key="17">
    <source>
        <dbReference type="EMBL" id="KAK2572114.1"/>
    </source>
</evidence>
<dbReference type="PANTHER" id="PTHR13561">
    <property type="entry name" value="DNA REPLICATION REGULATOR DPB11-RELATED"/>
    <property type="match status" value="1"/>
</dbReference>
<feature type="compositionally biased region" description="Basic and acidic residues" evidence="15">
    <location>
        <begin position="793"/>
        <end position="807"/>
    </location>
</feature>
<keyword evidence="10" id="KW-0238">DNA-binding</keyword>
<keyword evidence="9" id="KW-0227">DNA damage</keyword>
<sequence>MENDQEKILRFVSLDKPKESNLLRASQACKEYELKIEWVLANDLKNQDLKAERSVFVLERFEGEMFEFLRESGCRIVGPQCVLSCLQTQTSLPTNVTSPVYSVAMRGMAITCTSVPRQERDRLSELIQFMGGTVLKDLTSSVTHLVAGEVGSKKYRVACSLDQPMPIFLPEWVYTCWDMCRDRHICATDDEFMEYKCPVFKGITLCVTGIDVEKRKEIKQLVTCHGGIYSGELNMNTCTHLLVEIPRGEKYEYARKWNLHCVSVQWFFDSIDCGFCLDELHYYVLPDDENNYSTVGRLSGNFVKGSSNSSKSSVAKTNSNKAAEAAMKSAQKHGNKDLMVTSGNKKLLSNHSKRFDNISRLTETCLEDAESMDFDVRLKPGNLFLDGCKIFLSGFSSEKLEKLRKIINCGGGTRFNQINEIVSHVVIGDKVNAELDFLSNCDFQGFVVNVHWILNSAREGRKLAEEEYLYAGLIQSQDNSTSSKENEDPSNQPSKQGTSTPPPVQKPVSEKKDIRKTKQEEDFFDEDDEDDEVFQQYMPQDVDSNTMSAQISVKENQEQVKDLHACRPSADPDATVDEDEEPQQAEVGLLSGKFFTVAGFVDIQFESLKEIIKSSGGKFAGDKQIADFAIFPMDMVPDSSTQAKEFATFCWLEQSLQSGQLLKLEDNFLFKPFSIPRGEKPLRGCVISISKYTGMEREHMYQLAELLGACCQEYFVRKASQNYQASTHLVSQDQNGSKYKAAVKWNIPVVSGEWLFACAVTGTLVPVEDYPVGEDSADADSRNGARPPDNLGSDERSPVVKVADTESAKPLQEEVSMETSESSAENLANFNGLEGQNVVNSDLLPEDHTEAQKRPTKRPSIYNRPFRPSFDLTDVMGELASPIYPSARGRKSRASRSSFPLDDFFAENIQQTLQKIGTVVPPVKDSENRYHHNDGDEKTNGECQEKKATSPKKGILAGIVLSVSKKLFQQHTELFTLASSLGADYRWLYDESCTHLIHQGSNNDKTKEFTQARDRGIHVVSPHWLHACQERNERVDENMYPHTFNPKLSLLVVKTGRRLTRSSKAAAVELEMSPQKRDKQLAAKACETHVVEQANKTSSGLEEQGKAVPEGEQGVAENSTAVHGEPQVGHSTLAALEASGEDFKRKLVAIMDATKGKGRRRSRRNTSSNNSSIASHITSGSGTSADVSLATRRTSSRLRMRSKDTESAEKKVSSRVKSRLPATDDSEPSQSDTITYDDPAGRMEREKIIAQLKRGASPSTDCNTEDDDGNRRHCTTLRKDDQAPSDKDSTVTEKTVAHDGNEPERHVRQLSTTIRSEPPSPISSSTPAAPPIGLQIKDALKPQPVNLLDSTSLSQAQTRGPTTPKFHLSVMTPQEKIDYSALIEQLGGQVFDTVYFNPECTHVVVGKPNRNEKYLAAVAAGKWVLRKSYLEASREAGFFVDEASHEWGVEVPGEASNKLASAAQRWRLRLIQERGQCSLNGPDVHACGAFSGWLVLLCVDKSRQPGFKRLLEAGGAKVTACRPPFKNTHEFTHAFLDLVKTKVDVSELSVLQDDGVWCLKPDYIAEYLMQEPPPRPQRYQVPELTALAESSKAVSSQSKKRKGDHDTTSCDKRPRV</sequence>
<dbReference type="FunFam" id="3.40.50.10190:FF:000023">
    <property type="entry name" value="DNA topoisomerase II binding protein 1"/>
    <property type="match status" value="1"/>
</dbReference>
<feature type="compositionally biased region" description="Polar residues" evidence="15">
    <location>
        <begin position="1173"/>
        <end position="1186"/>
    </location>
</feature>
<feature type="domain" description="BRCT" evidence="16">
    <location>
        <begin position="380"/>
        <end position="470"/>
    </location>
</feature>
<dbReference type="FunFam" id="3.40.50.10190:FF:000018">
    <property type="entry name" value="DNA topoisomerase 2-binding protein 1"/>
    <property type="match status" value="1"/>
</dbReference>
<evidence type="ECO:0000256" key="15">
    <source>
        <dbReference type="SAM" id="MobiDB-lite"/>
    </source>
</evidence>
<dbReference type="GO" id="GO:0033314">
    <property type="term" value="P:mitotic DNA replication checkpoint signaling"/>
    <property type="evidence" value="ECO:0007669"/>
    <property type="project" value="TreeGrafter"/>
</dbReference>
<dbReference type="CDD" id="cd17727">
    <property type="entry name" value="BRCT_TopBP1_rpt6"/>
    <property type="match status" value="1"/>
</dbReference>
<feature type="region of interest" description="Disordered" evidence="15">
    <location>
        <begin position="923"/>
        <end position="949"/>
    </location>
</feature>
<feature type="domain" description="BRCT" evidence="16">
    <location>
        <begin position="677"/>
        <end position="772"/>
    </location>
</feature>
<feature type="compositionally biased region" description="Basic and acidic residues" evidence="15">
    <location>
        <begin position="508"/>
        <end position="521"/>
    </location>
</feature>
<keyword evidence="8" id="KW-0677">Repeat</keyword>
<name>A0AAD9R2T9_ACRCE</name>
<protein>
    <submittedName>
        <fullName evidence="17">DNA topoisomerase 2-binding protein 1</fullName>
    </submittedName>
</protein>
<feature type="region of interest" description="Disordered" evidence="15">
    <location>
        <begin position="305"/>
        <end position="333"/>
    </location>
</feature>
<dbReference type="GO" id="GO:0006270">
    <property type="term" value="P:DNA replication initiation"/>
    <property type="evidence" value="ECO:0007669"/>
    <property type="project" value="TreeGrafter"/>
</dbReference>
<feature type="compositionally biased region" description="Basic and acidic residues" evidence="15">
    <location>
        <begin position="1201"/>
        <end position="1212"/>
    </location>
</feature>
<evidence type="ECO:0000256" key="9">
    <source>
        <dbReference type="ARBA" id="ARBA00022763"/>
    </source>
</evidence>
<dbReference type="FunFam" id="3.40.50.10190:FF:000028">
    <property type="entry name" value="DNA topoisomerase 2-binding protein 1 isoform X1"/>
    <property type="match status" value="1"/>
</dbReference>
<organism evidence="17 18">
    <name type="scientific">Acropora cervicornis</name>
    <name type="common">Staghorn coral</name>
    <dbReference type="NCBI Taxonomy" id="6130"/>
    <lineage>
        <taxon>Eukaryota</taxon>
        <taxon>Metazoa</taxon>
        <taxon>Cnidaria</taxon>
        <taxon>Anthozoa</taxon>
        <taxon>Hexacorallia</taxon>
        <taxon>Scleractinia</taxon>
        <taxon>Astrocoeniina</taxon>
        <taxon>Acroporidae</taxon>
        <taxon>Acropora</taxon>
    </lineage>
</organism>
<dbReference type="CDD" id="cd17738">
    <property type="entry name" value="BRCT_TopBP1_rpt7"/>
    <property type="match status" value="1"/>
</dbReference>